<dbReference type="AlphaFoldDB" id="A0A8H4PVI8"/>
<protein>
    <submittedName>
        <fullName evidence="3">Uncharacterized protein</fullName>
    </submittedName>
</protein>
<accession>A0A8H4PVI8</accession>
<proteinExistence type="predicted"/>
<gene>
    <name evidence="3" type="ORF">G6O67_003082</name>
</gene>
<evidence type="ECO:0000256" key="2">
    <source>
        <dbReference type="SAM" id="SignalP"/>
    </source>
</evidence>
<dbReference type="Proteomes" id="UP000557566">
    <property type="component" value="Unassembled WGS sequence"/>
</dbReference>
<evidence type="ECO:0000313" key="3">
    <source>
        <dbReference type="EMBL" id="KAF4511270.1"/>
    </source>
</evidence>
<sequence>MHLSTLATVVASLASAAVTSASPDLLPFRNDALLDKRALSPEAKRCHKSCGYTIMGAVKEGYCKDPAWKELQEACNECALTQDNIAKDYHNDLEAALTPCHLEPPAISGGGAKPSSAAPSSSAAAQPTSAAAQPTSAAVVQPSSSTQGSSRVGLQPSSSVQESSVAVVVPTSTGSDSHVSSSAGTVVSATSTSITGGSQANASTTARPSSAANSDARSSHVVASSSLVATFAVLFAAAML</sequence>
<dbReference type="EMBL" id="JAAVMX010000003">
    <property type="protein sequence ID" value="KAF4511270.1"/>
    <property type="molecule type" value="Genomic_DNA"/>
</dbReference>
<organism evidence="3 4">
    <name type="scientific">Ophiocordyceps sinensis</name>
    <dbReference type="NCBI Taxonomy" id="72228"/>
    <lineage>
        <taxon>Eukaryota</taxon>
        <taxon>Fungi</taxon>
        <taxon>Dikarya</taxon>
        <taxon>Ascomycota</taxon>
        <taxon>Pezizomycotina</taxon>
        <taxon>Sordariomycetes</taxon>
        <taxon>Hypocreomycetidae</taxon>
        <taxon>Hypocreales</taxon>
        <taxon>Ophiocordycipitaceae</taxon>
        <taxon>Ophiocordyceps</taxon>
    </lineage>
</organism>
<keyword evidence="4" id="KW-1185">Reference proteome</keyword>
<feature type="chain" id="PRO_5034137465" evidence="2">
    <location>
        <begin position="22"/>
        <end position="240"/>
    </location>
</feature>
<name>A0A8H4PVI8_9HYPO</name>
<feature type="compositionally biased region" description="Polar residues" evidence="1">
    <location>
        <begin position="201"/>
        <end position="212"/>
    </location>
</feature>
<keyword evidence="2" id="KW-0732">Signal</keyword>
<feature type="signal peptide" evidence="2">
    <location>
        <begin position="1"/>
        <end position="21"/>
    </location>
</feature>
<evidence type="ECO:0000256" key="1">
    <source>
        <dbReference type="SAM" id="MobiDB-lite"/>
    </source>
</evidence>
<dbReference type="OrthoDB" id="4160690at2759"/>
<feature type="compositionally biased region" description="Polar residues" evidence="1">
    <location>
        <begin position="141"/>
        <end position="156"/>
    </location>
</feature>
<evidence type="ECO:0000313" key="4">
    <source>
        <dbReference type="Proteomes" id="UP000557566"/>
    </source>
</evidence>
<feature type="region of interest" description="Disordered" evidence="1">
    <location>
        <begin position="106"/>
        <end position="212"/>
    </location>
</feature>
<feature type="compositionally biased region" description="Low complexity" evidence="1">
    <location>
        <begin position="113"/>
        <end position="138"/>
    </location>
</feature>
<feature type="compositionally biased region" description="Low complexity" evidence="1">
    <location>
        <begin position="157"/>
        <end position="200"/>
    </location>
</feature>
<comment type="caution">
    <text evidence="3">The sequence shown here is derived from an EMBL/GenBank/DDBJ whole genome shotgun (WGS) entry which is preliminary data.</text>
</comment>
<reference evidence="3 4" key="1">
    <citation type="journal article" date="2020" name="Genome Biol. Evol.">
        <title>A new high-quality draft genome assembly of the Chinese cordyceps Ophiocordyceps sinensis.</title>
        <authorList>
            <person name="Shu R."/>
            <person name="Zhang J."/>
            <person name="Meng Q."/>
            <person name="Zhang H."/>
            <person name="Zhou G."/>
            <person name="Li M."/>
            <person name="Wu P."/>
            <person name="Zhao Y."/>
            <person name="Chen C."/>
            <person name="Qin Q."/>
        </authorList>
    </citation>
    <scope>NUCLEOTIDE SEQUENCE [LARGE SCALE GENOMIC DNA]</scope>
    <source>
        <strain evidence="3 4">IOZ07</strain>
    </source>
</reference>